<accession>A0A830CIN0</accession>
<sequence length="1020" mass="120285">MLDFQGDLTLSSLAKELGSVLKSLLDNEAPTWEFTDKFKYGGKVAEDAFEVIVTLIDNCRNFDSSASERVDEAFLRVWKNKSFVEEVKKEYNKNMRLQELLKRCRDEGQKRWRYVVGSGPFPDIISRKPADRMSAFLCISIVYWMDPEMAKCVGINNWSVDEDVAEDMNEEDKTPSKFKKFKKFKKFQITKDYELVKRISQKEFDSCKCGWLYNILMELYKESTNWKWVNKLACNWSIVEIAELLRFLRIFPLNDCPTTMSCIDEAFNAIWMGDYFFEDVRKECKKEQRLQEILKTFHTDDTRLKRLLYFVHDPQPLDTLYQFQQPADVLRAFLCVSIVYWMDYEMSERVGIIEWSIDDEPKDIKEEDKSPCNNHETQHPDLMKFIQKEDIYLEYSPHKRLCHAYTAFYKESSTWEFIVELKDDAKIVQDATKLLITLRDLSDSGCTHPYVDEEFLEVWTNESFLEIVMKGFKKGWPLRTRFLCRLEPFNTRLLRMPYIVMAPFLDIDYESQGPADVLRAFLCVSIVYWLDPEMNIRVGIKERSLDDGSEDFKEEHKSLRGWTEHDGPIKRINQDEIDPLLREKLYDALAALYDEAAISKLVDRLSWDGLLVEDAAELLIFLRVYHCSYVSSTFATSCVDEALCRIWMSVYFLADVTIEYKKNRQLQEILKTYRDEERFGTRQQRLSHFINDPRLDTFYRYQQPADVMRAFLCVSIVYWMDHEMSDCVGITEWSVDDDMKEEDKSPWNNPEADIPLIMKRIKEDEVDLVAPHNRFYESFSALHDEAKLWDFVDEFVYEFKGDDGFISNVIELVSGLLDPRFMISFHLPCTYIDNKFLDIWTNKSFIEMVMKGLEKGWPLLSRYLCRGKPFSTRLLRIPYIFMLDEKISSYILSLERADVLRTFLCISIMYWLDPKMTKRVGVAEWIVCDPRKSIVVNYKIESFGDTKDLELQFEKACELIGLDHKEHSKTALEKIKLAQSEFEFECRYMLGKNISAEVSMKYNYENSKAYCSGVSYTNGS</sequence>
<protein>
    <submittedName>
        <fullName evidence="1">Uncharacterized protein</fullName>
    </submittedName>
</protein>
<proteinExistence type="predicted"/>
<reference evidence="1" key="1">
    <citation type="submission" date="2020-07" db="EMBL/GenBank/DDBJ databases">
        <title>Ethylene signaling mediates host invasion by parasitic plants.</title>
        <authorList>
            <person name="Yoshida S."/>
        </authorList>
    </citation>
    <scope>NUCLEOTIDE SEQUENCE</scope>
    <source>
        <strain evidence="1">Okayama</strain>
    </source>
</reference>
<keyword evidence="2" id="KW-1185">Reference proteome</keyword>
<name>A0A830CIN0_9LAMI</name>
<comment type="caution">
    <text evidence="1">The sequence shown here is derived from an EMBL/GenBank/DDBJ whole genome shotgun (WGS) entry which is preliminary data.</text>
</comment>
<gene>
    <name evidence="1" type="ORF">PHJA_001954300</name>
</gene>
<evidence type="ECO:0000313" key="1">
    <source>
        <dbReference type="EMBL" id="GFP98102.1"/>
    </source>
</evidence>
<dbReference type="AlphaFoldDB" id="A0A830CIN0"/>
<organism evidence="1 2">
    <name type="scientific">Phtheirospermum japonicum</name>
    <dbReference type="NCBI Taxonomy" id="374723"/>
    <lineage>
        <taxon>Eukaryota</taxon>
        <taxon>Viridiplantae</taxon>
        <taxon>Streptophyta</taxon>
        <taxon>Embryophyta</taxon>
        <taxon>Tracheophyta</taxon>
        <taxon>Spermatophyta</taxon>
        <taxon>Magnoliopsida</taxon>
        <taxon>eudicotyledons</taxon>
        <taxon>Gunneridae</taxon>
        <taxon>Pentapetalae</taxon>
        <taxon>asterids</taxon>
        <taxon>lamiids</taxon>
        <taxon>Lamiales</taxon>
        <taxon>Orobanchaceae</taxon>
        <taxon>Orobanchaceae incertae sedis</taxon>
        <taxon>Phtheirospermum</taxon>
    </lineage>
</organism>
<dbReference type="Proteomes" id="UP000653305">
    <property type="component" value="Unassembled WGS sequence"/>
</dbReference>
<dbReference type="EMBL" id="BMAC01000513">
    <property type="protein sequence ID" value="GFP98102.1"/>
    <property type="molecule type" value="Genomic_DNA"/>
</dbReference>
<evidence type="ECO:0000313" key="2">
    <source>
        <dbReference type="Proteomes" id="UP000653305"/>
    </source>
</evidence>